<evidence type="ECO:0000313" key="1">
    <source>
        <dbReference type="EMBL" id="MFC4464883.1"/>
    </source>
</evidence>
<dbReference type="EMBL" id="JBHSFG010000017">
    <property type="protein sequence ID" value="MFC4464883.1"/>
    <property type="molecule type" value="Genomic_DNA"/>
</dbReference>
<sequence>MSPTPDERDRIRAAMDRILCCYELPTPRRSPSSRPTSRALVGALHQATTENLHRRRQLADRHAVIRALPTQALLGR</sequence>
<proteinExistence type="predicted"/>
<gene>
    <name evidence="1" type="ORF">ACFPH6_10040</name>
</gene>
<accession>A0ABV8YM52</accession>
<organism evidence="1 2">
    <name type="scientific">Streptomyces xiangluensis</name>
    <dbReference type="NCBI Taxonomy" id="2665720"/>
    <lineage>
        <taxon>Bacteria</taxon>
        <taxon>Bacillati</taxon>
        <taxon>Actinomycetota</taxon>
        <taxon>Actinomycetes</taxon>
        <taxon>Kitasatosporales</taxon>
        <taxon>Streptomycetaceae</taxon>
        <taxon>Streptomyces</taxon>
    </lineage>
</organism>
<name>A0ABV8YM52_9ACTN</name>
<protein>
    <submittedName>
        <fullName evidence="1">Uncharacterized protein</fullName>
    </submittedName>
</protein>
<reference evidence="2" key="1">
    <citation type="journal article" date="2019" name="Int. J. Syst. Evol. Microbiol.">
        <title>The Global Catalogue of Microorganisms (GCM) 10K type strain sequencing project: providing services to taxonomists for standard genome sequencing and annotation.</title>
        <authorList>
            <consortium name="The Broad Institute Genomics Platform"/>
            <consortium name="The Broad Institute Genome Sequencing Center for Infectious Disease"/>
            <person name="Wu L."/>
            <person name="Ma J."/>
        </authorList>
    </citation>
    <scope>NUCLEOTIDE SEQUENCE [LARGE SCALE GENOMIC DNA]</scope>
    <source>
        <strain evidence="2">DT43</strain>
    </source>
</reference>
<comment type="caution">
    <text evidence="1">The sequence shown here is derived from an EMBL/GenBank/DDBJ whole genome shotgun (WGS) entry which is preliminary data.</text>
</comment>
<evidence type="ECO:0000313" key="2">
    <source>
        <dbReference type="Proteomes" id="UP001596012"/>
    </source>
</evidence>
<dbReference type="Proteomes" id="UP001596012">
    <property type="component" value="Unassembled WGS sequence"/>
</dbReference>
<dbReference type="RefSeq" id="WP_386340398.1">
    <property type="nucleotide sequence ID" value="NZ_JBHSFG010000017.1"/>
</dbReference>
<keyword evidence="2" id="KW-1185">Reference proteome</keyword>